<name>A0A3S0XBR3_9BURK</name>
<dbReference type="EMBL" id="RXFT01000001">
    <property type="protein sequence ID" value="RUR65982.1"/>
    <property type="molecule type" value="Genomic_DNA"/>
</dbReference>
<organism evidence="5 6">
    <name type="scientific">Variovorax guangxiensis</name>
    <dbReference type="NCBI Taxonomy" id="1775474"/>
    <lineage>
        <taxon>Bacteria</taxon>
        <taxon>Pseudomonadati</taxon>
        <taxon>Pseudomonadota</taxon>
        <taxon>Betaproteobacteria</taxon>
        <taxon>Burkholderiales</taxon>
        <taxon>Comamonadaceae</taxon>
        <taxon>Variovorax</taxon>
    </lineage>
</organism>
<dbReference type="InterPro" id="IPR018060">
    <property type="entry name" value="HTH_AraC"/>
</dbReference>
<feature type="domain" description="HTH araC/xylS-type" evidence="4">
    <location>
        <begin position="169"/>
        <end position="268"/>
    </location>
</feature>
<dbReference type="RefSeq" id="WP_126019177.1">
    <property type="nucleotide sequence ID" value="NZ_RXFT01000001.1"/>
</dbReference>
<dbReference type="GO" id="GO:0043565">
    <property type="term" value="F:sequence-specific DNA binding"/>
    <property type="evidence" value="ECO:0007669"/>
    <property type="project" value="InterPro"/>
</dbReference>
<evidence type="ECO:0000256" key="3">
    <source>
        <dbReference type="ARBA" id="ARBA00023163"/>
    </source>
</evidence>
<dbReference type="PANTHER" id="PTHR46796:SF14">
    <property type="entry name" value="TRANSCRIPTIONAL REGULATORY PROTEIN"/>
    <property type="match status" value="1"/>
</dbReference>
<comment type="caution">
    <text evidence="5">The sequence shown here is derived from an EMBL/GenBank/DDBJ whole genome shotgun (WGS) entry which is preliminary data.</text>
</comment>
<gene>
    <name evidence="5" type="ORF">EJP67_02805</name>
</gene>
<dbReference type="AlphaFoldDB" id="A0A3S0XBR3"/>
<dbReference type="PRINTS" id="PR00032">
    <property type="entry name" value="HTHARAC"/>
</dbReference>
<dbReference type="PROSITE" id="PS01124">
    <property type="entry name" value="HTH_ARAC_FAMILY_2"/>
    <property type="match status" value="1"/>
</dbReference>
<dbReference type="Pfam" id="PF12833">
    <property type="entry name" value="HTH_18"/>
    <property type="match status" value="1"/>
</dbReference>
<dbReference type="InterPro" id="IPR050204">
    <property type="entry name" value="AraC_XylS_family_regulators"/>
</dbReference>
<dbReference type="PANTHER" id="PTHR46796">
    <property type="entry name" value="HTH-TYPE TRANSCRIPTIONAL ACTIVATOR RHAS-RELATED"/>
    <property type="match status" value="1"/>
</dbReference>
<dbReference type="InterPro" id="IPR009057">
    <property type="entry name" value="Homeodomain-like_sf"/>
</dbReference>
<dbReference type="GO" id="GO:0003700">
    <property type="term" value="F:DNA-binding transcription factor activity"/>
    <property type="evidence" value="ECO:0007669"/>
    <property type="project" value="InterPro"/>
</dbReference>
<keyword evidence="3" id="KW-0804">Transcription</keyword>
<dbReference type="OrthoDB" id="8890080at2"/>
<evidence type="ECO:0000256" key="1">
    <source>
        <dbReference type="ARBA" id="ARBA00023015"/>
    </source>
</evidence>
<dbReference type="SMART" id="SM00342">
    <property type="entry name" value="HTH_ARAC"/>
    <property type="match status" value="1"/>
</dbReference>
<evidence type="ECO:0000313" key="5">
    <source>
        <dbReference type="EMBL" id="RUR65982.1"/>
    </source>
</evidence>
<evidence type="ECO:0000259" key="4">
    <source>
        <dbReference type="PROSITE" id="PS01124"/>
    </source>
</evidence>
<protein>
    <submittedName>
        <fullName evidence="5">Helix-turn-helix domain-containing protein</fullName>
    </submittedName>
</protein>
<proteinExistence type="predicted"/>
<evidence type="ECO:0000313" key="6">
    <source>
        <dbReference type="Proteomes" id="UP000281118"/>
    </source>
</evidence>
<sequence length="304" mass="32913">MLVTTEVRTDAIRIASYRCDAGPDAQPFTELHEGHSVSYVRRGSFGYRTRGNAYELVAGSVLVGCPGDEYVCTHDHHLCGDECLAFHLSPGFVDLIGGDRKTWRTGGVPPLAELVVIGELAQAAADGQSDVGLDELGMWFASRFVEVVSGRAKPKLPSPAISRDRRRAVDAAMWIDANLQHDIGLDGAAAEAGLSSFHFLRLFSQVLGVTPHQYLVRSRLRHAARLLADDDSRPVTEVALDVGFADLSNFVRTFHRAAGVSPGGFRKAAKGDRKILQDRIAALFDDGLLINPSSRKPSCTTTSD</sequence>
<keyword evidence="2" id="KW-0238">DNA-binding</keyword>
<dbReference type="SUPFAM" id="SSF46689">
    <property type="entry name" value="Homeodomain-like"/>
    <property type="match status" value="2"/>
</dbReference>
<reference evidence="5 6" key="1">
    <citation type="submission" date="2018-12" db="EMBL/GenBank/DDBJ databases">
        <title>The genome sequences of Variovorax guangxiensis DSM 27352.</title>
        <authorList>
            <person name="Gao J."/>
            <person name="Sun J."/>
        </authorList>
    </citation>
    <scope>NUCLEOTIDE SEQUENCE [LARGE SCALE GENOMIC DNA]</scope>
    <source>
        <strain evidence="5 6">DSM 27352</strain>
    </source>
</reference>
<dbReference type="InterPro" id="IPR020449">
    <property type="entry name" value="Tscrpt_reg_AraC-type_HTH"/>
</dbReference>
<dbReference type="Gene3D" id="1.10.10.60">
    <property type="entry name" value="Homeodomain-like"/>
    <property type="match status" value="2"/>
</dbReference>
<dbReference type="Proteomes" id="UP000281118">
    <property type="component" value="Unassembled WGS sequence"/>
</dbReference>
<evidence type="ECO:0000256" key="2">
    <source>
        <dbReference type="ARBA" id="ARBA00023125"/>
    </source>
</evidence>
<keyword evidence="1" id="KW-0805">Transcription regulation</keyword>
<accession>A0A3S0XBR3</accession>